<evidence type="ECO:0000256" key="7">
    <source>
        <dbReference type="ARBA" id="ARBA00023237"/>
    </source>
</evidence>
<keyword evidence="6" id="KW-0472">Membrane</keyword>
<dbReference type="InterPro" id="IPR003423">
    <property type="entry name" value="OMP_efflux"/>
</dbReference>
<evidence type="ECO:0000313" key="9">
    <source>
        <dbReference type="Proteomes" id="UP001143543"/>
    </source>
</evidence>
<evidence type="ECO:0000256" key="3">
    <source>
        <dbReference type="ARBA" id="ARBA00022448"/>
    </source>
</evidence>
<dbReference type="PANTHER" id="PTHR30026:SF20">
    <property type="entry name" value="OUTER MEMBRANE PROTEIN TOLC"/>
    <property type="match status" value="1"/>
</dbReference>
<dbReference type="Pfam" id="PF02321">
    <property type="entry name" value="OEP"/>
    <property type="match status" value="1"/>
</dbReference>
<keyword evidence="7" id="KW-0998">Cell outer membrane</keyword>
<protein>
    <submittedName>
        <fullName evidence="8">Transporter</fullName>
    </submittedName>
</protein>
<name>A0ABQ5MGH8_9FLAO</name>
<dbReference type="RefSeq" id="WP_281764160.1">
    <property type="nucleotide sequence ID" value="NZ_BRVO01000001.1"/>
</dbReference>
<dbReference type="Gene3D" id="1.20.1600.10">
    <property type="entry name" value="Outer membrane efflux proteins (OEP)"/>
    <property type="match status" value="1"/>
</dbReference>
<reference evidence="8" key="1">
    <citation type="submission" date="2022-07" db="EMBL/GenBank/DDBJ databases">
        <title>Taxonomy of Novel Oxalotrophic and Methylotrophic Bacteria.</title>
        <authorList>
            <person name="Sahin N."/>
            <person name="Tani A."/>
        </authorList>
    </citation>
    <scope>NUCLEOTIDE SEQUENCE</scope>
    <source>
        <strain evidence="8">Y10</strain>
    </source>
</reference>
<keyword evidence="4" id="KW-1134">Transmembrane beta strand</keyword>
<dbReference type="SUPFAM" id="SSF56954">
    <property type="entry name" value="Outer membrane efflux proteins (OEP)"/>
    <property type="match status" value="1"/>
</dbReference>
<keyword evidence="5" id="KW-0812">Transmembrane</keyword>
<proteinExistence type="inferred from homology"/>
<comment type="caution">
    <text evidence="8">The sequence shown here is derived from an EMBL/GenBank/DDBJ whole genome shotgun (WGS) entry which is preliminary data.</text>
</comment>
<dbReference type="EMBL" id="BRVO01000001">
    <property type="protein sequence ID" value="GLB48525.1"/>
    <property type="molecule type" value="Genomic_DNA"/>
</dbReference>
<evidence type="ECO:0000256" key="1">
    <source>
        <dbReference type="ARBA" id="ARBA00004442"/>
    </source>
</evidence>
<sequence>MNRLFLALYFFLTSIVVWGQQGSWTLQQCLDEGLKNNRDIKIQKLEVARAIKSHEPGVATLLPTVGLNASQSYNFGSTIDPATNGRVSSDILYDRFYLSSSASLLDFNNLAKSSVDRVSVDLAKADEAVLEYEYKLTLLEKYFDALYTQELVAIQQEQLDNTQFNLTRVTDEFNLGRRPKSDLYDMQLSYQQEVKSVTETKQLLKTQLLQLFQLMNIDEVPKAVVLASPSVILGVEDAAVTNNPKMQQKEVAYERSLKNVQLQRAALLPSVDAYYSFSTFYYKPLTAMAGSSVESFSSQIDFNKNHEVGFQLSIPVFNGFRNRRNINVAKIETEQKKIATEDQKIKLQQEIDLESTRKEQYTTLQESLDQTLTYAGKSYVTSEAKFESNQIEAVTFTAVKNQLLSAKYDCLKNTLLLKYSALKLNLMRYNNF</sequence>
<organism evidence="8 9">
    <name type="scientific">Neptunitalea lumnitzerae</name>
    <dbReference type="NCBI Taxonomy" id="2965509"/>
    <lineage>
        <taxon>Bacteria</taxon>
        <taxon>Pseudomonadati</taxon>
        <taxon>Bacteroidota</taxon>
        <taxon>Flavobacteriia</taxon>
        <taxon>Flavobacteriales</taxon>
        <taxon>Flavobacteriaceae</taxon>
        <taxon>Neptunitalea</taxon>
    </lineage>
</organism>
<comment type="subcellular location">
    <subcellularLocation>
        <location evidence="1">Cell outer membrane</location>
    </subcellularLocation>
</comment>
<dbReference type="PANTHER" id="PTHR30026">
    <property type="entry name" value="OUTER MEMBRANE PROTEIN TOLC"/>
    <property type="match status" value="1"/>
</dbReference>
<evidence type="ECO:0000256" key="6">
    <source>
        <dbReference type="ARBA" id="ARBA00023136"/>
    </source>
</evidence>
<evidence type="ECO:0000256" key="5">
    <source>
        <dbReference type="ARBA" id="ARBA00022692"/>
    </source>
</evidence>
<comment type="similarity">
    <text evidence="2">Belongs to the outer membrane factor (OMF) (TC 1.B.17) family.</text>
</comment>
<gene>
    <name evidence="8" type="ORF">Y10_08930</name>
</gene>
<evidence type="ECO:0000256" key="4">
    <source>
        <dbReference type="ARBA" id="ARBA00022452"/>
    </source>
</evidence>
<keyword evidence="9" id="KW-1185">Reference proteome</keyword>
<dbReference type="Proteomes" id="UP001143543">
    <property type="component" value="Unassembled WGS sequence"/>
</dbReference>
<keyword evidence="3" id="KW-0813">Transport</keyword>
<accession>A0ABQ5MGH8</accession>
<evidence type="ECO:0000313" key="8">
    <source>
        <dbReference type="EMBL" id="GLB48525.1"/>
    </source>
</evidence>
<evidence type="ECO:0000256" key="2">
    <source>
        <dbReference type="ARBA" id="ARBA00007613"/>
    </source>
</evidence>
<dbReference type="InterPro" id="IPR051906">
    <property type="entry name" value="TolC-like"/>
</dbReference>